<gene>
    <name evidence="4" type="ORF">MAN_00208</name>
</gene>
<evidence type="ECO:0000313" key="5">
    <source>
        <dbReference type="Proteomes" id="UP000031186"/>
    </source>
</evidence>
<dbReference type="Gene3D" id="3.40.710.10">
    <property type="entry name" value="DD-peptidase/beta-lactamase superfamily"/>
    <property type="match status" value="1"/>
</dbReference>
<feature type="domain" description="Peptidase S12 Pab87-related C-terminal" evidence="3">
    <location>
        <begin position="426"/>
        <end position="499"/>
    </location>
</feature>
<dbReference type="Pfam" id="PF00144">
    <property type="entry name" value="Beta-lactamase"/>
    <property type="match status" value="1"/>
</dbReference>
<feature type="domain" description="Beta-lactamase-related" evidence="2">
    <location>
        <begin position="27"/>
        <end position="371"/>
    </location>
</feature>
<dbReference type="OrthoDB" id="10250282at2759"/>
<dbReference type="SUPFAM" id="SSF56601">
    <property type="entry name" value="beta-lactamase/transpeptidase-like"/>
    <property type="match status" value="1"/>
</dbReference>
<name>A0A0B4GR82_METAF</name>
<dbReference type="Pfam" id="PF11954">
    <property type="entry name" value="DUF3471"/>
    <property type="match status" value="1"/>
</dbReference>
<reference evidence="4 5" key="1">
    <citation type="journal article" date="2014" name="Proc. Natl. Acad. Sci. U.S.A.">
        <title>Trajectory and genomic determinants of fungal-pathogen speciation and host adaptation.</title>
        <authorList>
            <person name="Hu X."/>
            <person name="Xiao G."/>
            <person name="Zheng P."/>
            <person name="Shang Y."/>
            <person name="Su Y."/>
            <person name="Zhang X."/>
            <person name="Liu X."/>
            <person name="Zhan S."/>
            <person name="St Leger R.J."/>
            <person name="Wang C."/>
        </authorList>
    </citation>
    <scope>NUCLEOTIDE SEQUENCE [LARGE SCALE GENOMIC DNA]</scope>
    <source>
        <strain evidence="4 5">ARSEF 549</strain>
    </source>
</reference>
<dbReference type="VEuPathDB" id="FungiDB:MAN_00208"/>
<comment type="similarity">
    <text evidence="1">Belongs to the peptidase S12 family.</text>
</comment>
<protein>
    <submittedName>
        <fullName evidence="4">Beta-lactamase/transpeptidase-like protein</fullName>
    </submittedName>
</protein>
<feature type="non-terminal residue" evidence="4">
    <location>
        <position position="1"/>
    </location>
</feature>
<accession>A0A0B4GR82</accession>
<evidence type="ECO:0000256" key="1">
    <source>
        <dbReference type="ARBA" id="ARBA00038215"/>
    </source>
</evidence>
<dbReference type="PANTHER" id="PTHR46825">
    <property type="entry name" value="D-ALANYL-D-ALANINE-CARBOXYPEPTIDASE/ENDOPEPTIDASE AMPH"/>
    <property type="match status" value="1"/>
</dbReference>
<dbReference type="InterPro" id="IPR021860">
    <property type="entry name" value="Peptidase_S12_Pab87-rel_C"/>
</dbReference>
<dbReference type="HOGENOM" id="CLU_020027_14_2_1"/>
<proteinExistence type="inferred from homology"/>
<evidence type="ECO:0000259" key="2">
    <source>
        <dbReference type="Pfam" id="PF00144"/>
    </source>
</evidence>
<dbReference type="InterPro" id="IPR050491">
    <property type="entry name" value="AmpC-like"/>
</dbReference>
<dbReference type="AlphaFoldDB" id="A0A0B4GR82"/>
<dbReference type="PANTHER" id="PTHR46825:SF14">
    <property type="entry name" value="BETA-LACTAMASE-RELATED DOMAIN-CONTAINING PROTEIN"/>
    <property type="match status" value="1"/>
</dbReference>
<evidence type="ECO:0000259" key="3">
    <source>
        <dbReference type="Pfam" id="PF11954"/>
    </source>
</evidence>
<sequence length="551" mass="60914">MEHDSGMNLRRNLEAQEALISEICRIAGAPGLSISVLHRGDQVYSHHVGHASVKDGKTPDGNTIYFIGSMTKAMVSALVGILVQDGTLDWKAPVSHILPELAHAFNGRGSEITLIDLMSHRIGMARADALWLQCAGNILLSKSEALNAWISQPTVRAFRADFLYSNFAFETVGRIIEKSTGKTLGANLQEKIFGPLGMTRTSLNDEFSKDPNAAKAYFPLKDGTPVEVPVPTISDKTIMAASGGVRSCTNDLARFYKNLMHAANDQFNHQRTSTPGSPFKQLSTIWSPHNQLPVHSMRETSYALAWARTQLPSPLGSFNYNKHLVPAMPVIGRGLPSRLVVYHGGSMQGFTSAVYLLPETETAVFALQNSSALCDACDWVPQMLVQTILSGSPQSDIDFVQLATVSAARGAKHADEIEEKLQRSRERGTNPRPLKEYVGRFRHGSKSFRIDVTVDSDETLRMCFQGMPSETYCLRHLHHDVFVWNEPHDVTARRGRFQTRPVESYIIRFGSTSQGGGIDRLYWLYDETHAEPGMFRREGGVQLAADADMPN</sequence>
<comment type="caution">
    <text evidence="4">The sequence shown here is derived from an EMBL/GenBank/DDBJ whole genome shotgun (WGS) entry which is preliminary data.</text>
</comment>
<organism evidence="4 5">
    <name type="scientific">Metarhizium anisopliae (strain ARSEF 549)</name>
    <dbReference type="NCBI Taxonomy" id="3151832"/>
    <lineage>
        <taxon>Eukaryota</taxon>
        <taxon>Fungi</taxon>
        <taxon>Dikarya</taxon>
        <taxon>Ascomycota</taxon>
        <taxon>Pezizomycotina</taxon>
        <taxon>Sordariomycetes</taxon>
        <taxon>Hypocreomycetidae</taxon>
        <taxon>Hypocreales</taxon>
        <taxon>Clavicipitaceae</taxon>
        <taxon>Metarhizium</taxon>
    </lineage>
</organism>
<dbReference type="InterPro" id="IPR012338">
    <property type="entry name" value="Beta-lactam/transpept-like"/>
</dbReference>
<keyword evidence="5" id="KW-1185">Reference proteome</keyword>
<evidence type="ECO:0000313" key="4">
    <source>
        <dbReference type="EMBL" id="KID70609.1"/>
    </source>
</evidence>
<dbReference type="Proteomes" id="UP000031186">
    <property type="component" value="Unassembled WGS sequence"/>
</dbReference>
<dbReference type="InterPro" id="IPR001466">
    <property type="entry name" value="Beta-lactam-related"/>
</dbReference>
<dbReference type="EMBL" id="AZNF01000001">
    <property type="protein sequence ID" value="KID70609.1"/>
    <property type="molecule type" value="Genomic_DNA"/>
</dbReference>
<dbReference type="Gene3D" id="2.40.128.600">
    <property type="match status" value="1"/>
</dbReference>